<dbReference type="PROSITE" id="PS50164">
    <property type="entry name" value="GIY_YIG"/>
    <property type="match status" value="1"/>
</dbReference>
<proteinExistence type="predicted"/>
<reference evidence="2 3" key="1">
    <citation type="submission" date="2016-03" db="EMBL/GenBank/DDBJ databases">
        <title>Cyphomyrmex costatus WGS genome.</title>
        <authorList>
            <person name="Nygaard S."/>
            <person name="Hu H."/>
            <person name="Boomsma J."/>
            <person name="Zhang G."/>
        </authorList>
    </citation>
    <scope>NUCLEOTIDE SEQUENCE [LARGE SCALE GENOMIC DNA]</scope>
    <source>
        <strain evidence="2">MS0001</strain>
        <tissue evidence="2">Whole body</tissue>
    </source>
</reference>
<dbReference type="Pfam" id="PF01541">
    <property type="entry name" value="GIY-YIG"/>
    <property type="match status" value="1"/>
</dbReference>
<dbReference type="STRING" id="456900.A0A151IMP1"/>
<gene>
    <name evidence="2" type="ORF">ALC62_02853</name>
</gene>
<protein>
    <recommendedName>
        <fullName evidence="1">GIY-YIG domain-containing protein</fullName>
    </recommendedName>
</protein>
<dbReference type="EMBL" id="KQ977029">
    <property type="protein sequence ID" value="KYN06206.1"/>
    <property type="molecule type" value="Genomic_DNA"/>
</dbReference>
<evidence type="ECO:0000313" key="3">
    <source>
        <dbReference type="Proteomes" id="UP000078542"/>
    </source>
</evidence>
<feature type="domain" description="GIY-YIG" evidence="1">
    <location>
        <begin position="223"/>
        <end position="312"/>
    </location>
</feature>
<dbReference type="Proteomes" id="UP000078542">
    <property type="component" value="Unassembled WGS sequence"/>
</dbReference>
<accession>A0A151IMP1</accession>
<dbReference type="Pfam" id="PF26215">
    <property type="entry name" value="HTH_animal"/>
    <property type="match status" value="1"/>
</dbReference>
<dbReference type="PANTHER" id="PTHR21301:SF10">
    <property type="entry name" value="REVERSE TRANSCRIPTASE DOMAIN-CONTAINING PROTEIN"/>
    <property type="match status" value="1"/>
</dbReference>
<keyword evidence="3" id="KW-1185">Reference proteome</keyword>
<dbReference type="CDD" id="cd10442">
    <property type="entry name" value="GIY-YIG_PLEs"/>
    <property type="match status" value="1"/>
</dbReference>
<dbReference type="SUPFAM" id="SSF82771">
    <property type="entry name" value="GIY-YIG endonuclease"/>
    <property type="match status" value="1"/>
</dbReference>
<dbReference type="Gene3D" id="3.40.1440.10">
    <property type="entry name" value="GIY-YIG endonuclease"/>
    <property type="match status" value="1"/>
</dbReference>
<dbReference type="InterPro" id="IPR000305">
    <property type="entry name" value="GIY-YIG_endonuc"/>
</dbReference>
<sequence>MEDLETEILSAINIDIPIYYRYVDDTLLAIPHKEIKKVFDTFNSYHSRIKFTLEESIDGWINFLDVKLCIENGRILFDIFKKPTNSGRYLNYHSNHPLCHKRGVITSLFDRILLLSHPKFHIKNIQELINTLTNNGYPLDFLFASINNRIKSFIHSQNNDNIHNKDTYTNKKKFFCVPYHNKVSEKFKGIFGVDSEINIAYKPINKLNQIIKLGKDKLDKFNNTNVVYKIDCLNCDCSYVGQTKRNLKTRIKEHKADIKKLQNKSVVSKHQIEYNHTMDWDNVHILDNEPSYIKRSISEMIFIKKQLNGLNLQSDTERFPENYITTLLNHPYHPTLVSHS</sequence>
<dbReference type="AlphaFoldDB" id="A0A151IMP1"/>
<evidence type="ECO:0000313" key="2">
    <source>
        <dbReference type="EMBL" id="KYN06206.1"/>
    </source>
</evidence>
<organism evidence="2 3">
    <name type="scientific">Cyphomyrmex costatus</name>
    <dbReference type="NCBI Taxonomy" id="456900"/>
    <lineage>
        <taxon>Eukaryota</taxon>
        <taxon>Metazoa</taxon>
        <taxon>Ecdysozoa</taxon>
        <taxon>Arthropoda</taxon>
        <taxon>Hexapoda</taxon>
        <taxon>Insecta</taxon>
        <taxon>Pterygota</taxon>
        <taxon>Neoptera</taxon>
        <taxon>Endopterygota</taxon>
        <taxon>Hymenoptera</taxon>
        <taxon>Apocrita</taxon>
        <taxon>Aculeata</taxon>
        <taxon>Formicoidea</taxon>
        <taxon>Formicidae</taxon>
        <taxon>Myrmicinae</taxon>
        <taxon>Cyphomyrmex</taxon>
    </lineage>
</organism>
<name>A0A151IMP1_9HYME</name>
<dbReference type="PANTHER" id="PTHR21301">
    <property type="entry name" value="REVERSE TRANSCRIPTASE"/>
    <property type="match status" value="1"/>
</dbReference>
<evidence type="ECO:0000259" key="1">
    <source>
        <dbReference type="PROSITE" id="PS50164"/>
    </source>
</evidence>
<dbReference type="InterPro" id="IPR035901">
    <property type="entry name" value="GIY-YIG_endonuc_sf"/>
</dbReference>
<dbReference type="InterPro" id="IPR058912">
    <property type="entry name" value="HTH_animal"/>
</dbReference>